<keyword evidence="2" id="KW-0677">Repeat</keyword>
<keyword evidence="3" id="KW-0812">Transmembrane</keyword>
<dbReference type="Proteomes" id="UP000178574">
    <property type="component" value="Unassembled WGS sequence"/>
</dbReference>
<dbReference type="AlphaFoldDB" id="A0A1G2KB71"/>
<name>A0A1G2KB71_9BACT</name>
<sequence length="370" mass="42335">MTNQERITVLVSVLVLSLIIGSGRFLGRADFSSSREAAFELGAIKSQESEVSVKPFDPAELGWELVAASSSWPARDSHAAAVFNGKMWLVGGLNGNNLSFSNGQVPYADAEYFNDIWYSEDGSTWIEALRRAPWHPERSQQLAVFQGKMWLIGGWGPEGGYAKEIWASEDGIHWNFIIPEGGIPELEGHELIVFHDRLWLFGGVRYSDRTLVNEIWSSEDGIRWERAVKSAPWHPRWDYALAEFKGFLWLTGGMDLAGNEFNDIWRSEDGIQWERVSGEAPWAPRQGHAALVYKDRLWLVGRFDDSTDGGVNDVWFTEDGISWQKTKFDPAWRGREDHKVLLFNDRLWLFGGMTSDWRWSNEVWRSRFPE</sequence>
<dbReference type="Gene3D" id="2.120.10.80">
    <property type="entry name" value="Kelch-type beta propeller"/>
    <property type="match status" value="2"/>
</dbReference>
<dbReference type="PANTHER" id="PTHR46376">
    <property type="entry name" value="LEUCINE-ZIPPER-LIKE TRANSCRIPTIONAL REGULATOR 1"/>
    <property type="match status" value="1"/>
</dbReference>
<keyword evidence="3" id="KW-0472">Membrane</keyword>
<keyword evidence="3" id="KW-1133">Transmembrane helix</keyword>
<gene>
    <name evidence="4" type="ORF">A2847_01580</name>
</gene>
<keyword evidence="1" id="KW-0880">Kelch repeat</keyword>
<dbReference type="SUPFAM" id="SSF117281">
    <property type="entry name" value="Kelch motif"/>
    <property type="match status" value="1"/>
</dbReference>
<organism evidence="4 5">
    <name type="scientific">Candidatus Sungbacteria bacterium RIFCSPHIGHO2_01_FULL_50_25</name>
    <dbReference type="NCBI Taxonomy" id="1802265"/>
    <lineage>
        <taxon>Bacteria</taxon>
        <taxon>Candidatus Sungiibacteriota</taxon>
    </lineage>
</organism>
<accession>A0A1G2KB71</accession>
<protein>
    <recommendedName>
        <fullName evidence="6">Galactose oxidase</fullName>
    </recommendedName>
</protein>
<dbReference type="InterPro" id="IPR051568">
    <property type="entry name" value="LZTR1/Attractin"/>
</dbReference>
<comment type="caution">
    <text evidence="4">The sequence shown here is derived from an EMBL/GenBank/DDBJ whole genome shotgun (WGS) entry which is preliminary data.</text>
</comment>
<evidence type="ECO:0000313" key="4">
    <source>
        <dbReference type="EMBL" id="OGZ96686.1"/>
    </source>
</evidence>
<evidence type="ECO:0000313" key="5">
    <source>
        <dbReference type="Proteomes" id="UP000178574"/>
    </source>
</evidence>
<dbReference type="PANTHER" id="PTHR46376:SF2">
    <property type="entry name" value="DISTRACTED, ISOFORM B"/>
    <property type="match status" value="1"/>
</dbReference>
<proteinExistence type="predicted"/>
<feature type="transmembrane region" description="Helical" evidence="3">
    <location>
        <begin position="7"/>
        <end position="26"/>
    </location>
</feature>
<reference evidence="4 5" key="1">
    <citation type="journal article" date="2016" name="Nat. Commun.">
        <title>Thousands of microbial genomes shed light on interconnected biogeochemical processes in an aquifer system.</title>
        <authorList>
            <person name="Anantharaman K."/>
            <person name="Brown C.T."/>
            <person name="Hug L.A."/>
            <person name="Sharon I."/>
            <person name="Castelle C.J."/>
            <person name="Probst A.J."/>
            <person name="Thomas B.C."/>
            <person name="Singh A."/>
            <person name="Wilkins M.J."/>
            <person name="Karaoz U."/>
            <person name="Brodie E.L."/>
            <person name="Williams K.H."/>
            <person name="Hubbard S.S."/>
            <person name="Banfield J.F."/>
        </authorList>
    </citation>
    <scope>NUCLEOTIDE SEQUENCE [LARGE SCALE GENOMIC DNA]</scope>
</reference>
<evidence type="ECO:0008006" key="6">
    <source>
        <dbReference type="Google" id="ProtNLM"/>
    </source>
</evidence>
<dbReference type="EMBL" id="MHQD01000007">
    <property type="protein sequence ID" value="OGZ96686.1"/>
    <property type="molecule type" value="Genomic_DNA"/>
</dbReference>
<evidence type="ECO:0000256" key="3">
    <source>
        <dbReference type="SAM" id="Phobius"/>
    </source>
</evidence>
<dbReference type="InterPro" id="IPR015915">
    <property type="entry name" value="Kelch-typ_b-propeller"/>
</dbReference>
<evidence type="ECO:0000256" key="2">
    <source>
        <dbReference type="ARBA" id="ARBA00022737"/>
    </source>
</evidence>
<evidence type="ECO:0000256" key="1">
    <source>
        <dbReference type="ARBA" id="ARBA00022441"/>
    </source>
</evidence>